<dbReference type="AlphaFoldDB" id="A0A4Y4DN12"/>
<dbReference type="Proteomes" id="UP000316612">
    <property type="component" value="Unassembled WGS sequence"/>
</dbReference>
<feature type="chain" id="PRO_5021447908" description="Lipoprotein" evidence="1">
    <location>
        <begin position="30"/>
        <end position="438"/>
    </location>
</feature>
<keyword evidence="3" id="KW-1185">Reference proteome</keyword>
<reference evidence="2 3" key="1">
    <citation type="submission" date="2019-06" db="EMBL/GenBank/DDBJ databases">
        <title>Whole genome shotgun sequence of Glutamicibacter uratoxydans NBRC 15515.</title>
        <authorList>
            <person name="Hosoyama A."/>
            <person name="Uohara A."/>
            <person name="Ohji S."/>
            <person name="Ichikawa N."/>
        </authorList>
    </citation>
    <scope>NUCLEOTIDE SEQUENCE [LARGE SCALE GENOMIC DNA]</scope>
    <source>
        <strain evidence="2 3">NBRC 15515</strain>
    </source>
</reference>
<evidence type="ECO:0000313" key="2">
    <source>
        <dbReference type="EMBL" id="GED06336.1"/>
    </source>
</evidence>
<dbReference type="EMBL" id="BJNY01000009">
    <property type="protein sequence ID" value="GED06336.1"/>
    <property type="molecule type" value="Genomic_DNA"/>
</dbReference>
<name>A0A4Y4DN12_GLUUR</name>
<gene>
    <name evidence="2" type="ORF">AUR04nite_18680</name>
</gene>
<evidence type="ECO:0008006" key="4">
    <source>
        <dbReference type="Google" id="ProtNLM"/>
    </source>
</evidence>
<accession>A0A4Y4DN12</accession>
<dbReference type="PROSITE" id="PS51257">
    <property type="entry name" value="PROKAR_LIPOPROTEIN"/>
    <property type="match status" value="1"/>
</dbReference>
<sequence length="438" mass="46646">MPVRAIGPLALCLAAAFALVSCSAGTVPAAGQDEDGQQGPVQVQFAELHWTASAEGESLTGARLNLDDAVDAEIGDLMTAEYTTKALNTKDRSFGAFDISSKGVLFGSVNPSPQKLTKDKTFDGSKVSIHSVAATVEAGKLTAFPSTQNVLSKDGPRQITAGVSEEGKYVWSETAATSGGETAWRVFTGGKDQKPRLLGQAEDFFAEDGVGLFPMEGRMALRDSVAYWESMVVPDDVESAAAILSADLDDGQEAREFMENSIAPVALDSWVASVGVYPEEDPTVQQRQINLHDEVKDGPGRGRVLVVDEGAGTEGEAPFSRFAGAGSTLMTTYARNLLVMDIDNTLIAAIENPDERGPVGMAVCSGYATWTYEDDGYAGDKAQYFLDLKTKELYRVANENLLGQTFCAGGYFAWSVLEEGDSNAAAYTEVMKWKPSAS</sequence>
<protein>
    <recommendedName>
        <fullName evidence="4">Lipoprotein</fullName>
    </recommendedName>
</protein>
<comment type="caution">
    <text evidence="2">The sequence shown here is derived from an EMBL/GenBank/DDBJ whole genome shotgun (WGS) entry which is preliminary data.</text>
</comment>
<evidence type="ECO:0000313" key="3">
    <source>
        <dbReference type="Proteomes" id="UP000316612"/>
    </source>
</evidence>
<proteinExistence type="predicted"/>
<evidence type="ECO:0000256" key="1">
    <source>
        <dbReference type="SAM" id="SignalP"/>
    </source>
</evidence>
<keyword evidence="1" id="KW-0732">Signal</keyword>
<feature type="signal peptide" evidence="1">
    <location>
        <begin position="1"/>
        <end position="29"/>
    </location>
</feature>
<organism evidence="2 3">
    <name type="scientific">Glutamicibacter uratoxydans</name>
    <name type="common">Arthrobacter uratoxydans</name>
    <dbReference type="NCBI Taxonomy" id="43667"/>
    <lineage>
        <taxon>Bacteria</taxon>
        <taxon>Bacillati</taxon>
        <taxon>Actinomycetota</taxon>
        <taxon>Actinomycetes</taxon>
        <taxon>Micrococcales</taxon>
        <taxon>Micrococcaceae</taxon>
        <taxon>Glutamicibacter</taxon>
    </lineage>
</organism>